<dbReference type="EMBL" id="GL984330">
    <property type="protein sequence ID" value="EGR27700.1"/>
    <property type="molecule type" value="Genomic_DNA"/>
</dbReference>
<dbReference type="GO" id="GO:0007018">
    <property type="term" value="P:microtubule-based movement"/>
    <property type="evidence" value="ECO:0007669"/>
    <property type="project" value="InterPro"/>
</dbReference>
<evidence type="ECO:0000313" key="6">
    <source>
        <dbReference type="EMBL" id="EGR27700.1"/>
    </source>
</evidence>
<evidence type="ECO:0000256" key="3">
    <source>
        <dbReference type="PROSITE-ProRule" id="PRU00283"/>
    </source>
</evidence>
<dbReference type="Proteomes" id="UP000008983">
    <property type="component" value="Unassembled WGS sequence"/>
</dbReference>
<dbReference type="GO" id="GO:0008017">
    <property type="term" value="F:microtubule binding"/>
    <property type="evidence" value="ECO:0007669"/>
    <property type="project" value="InterPro"/>
</dbReference>
<comment type="caution">
    <text evidence="3">Lacks conserved residue(s) required for the propagation of feature annotation.</text>
</comment>
<keyword evidence="2" id="KW-0505">Motor protein</keyword>
<sequence>KRSQSFNIMNKKLFQKYQNQEQNQQLEKQFNQISYVQNNLNNLSLISNKFGILNLSMQDIFNQVEEQTNTHFMLKCSYIEIYNDQIYDLLTIQQHFQEQLFIGESQNKEFFVKGACEQIINSLQDIQEVLIKGEKNKHYAQTVMNHISSRSHAIFMLVKKNIYLKRNIKLLFKYSSERLETLQQNKSNFLEGNSLLNNIVRDKQNESKTINKSLFFLTQVINLKSQRKNDVHIPYRNSPLTKLLKSSLGGNSRTAIILCINPCLSQIDQSLSTLRFGLNAKKIQNLVQKNIAQELNNDYLRNIIKEYEKRIRELEEEKDQSKADSQKLLQTIQNLVNQKNNIQQRLKNEDGLNQVQIDEFSNKQDNISFKNQDYICIENVGLIKVFYKILIFSLYTKKIQIFNKQQQSKQNNNSLINLSQKLNENNQQNLSKKQLLQIQIILYQKYLQFSKIMKKKIILVQKFQINNNMQNFIIMKSNNNQYKQKIGPIKKQQLIKQLACQINKFILKYKRLRYHKFKSKRFRKIRGRYT</sequence>
<dbReference type="Gene3D" id="3.40.850.10">
    <property type="entry name" value="Kinesin motor domain"/>
    <property type="match status" value="1"/>
</dbReference>
<evidence type="ECO:0000259" key="5">
    <source>
        <dbReference type="PROSITE" id="PS50067"/>
    </source>
</evidence>
<dbReference type="InterPro" id="IPR001752">
    <property type="entry name" value="Kinesin_motor_dom"/>
</dbReference>
<dbReference type="OrthoDB" id="313052at2759"/>
<dbReference type="GeneID" id="14903771"/>
<dbReference type="InParanoid" id="G0R489"/>
<proteinExistence type="inferred from homology"/>
<evidence type="ECO:0000256" key="2">
    <source>
        <dbReference type="ARBA" id="ARBA00023175"/>
    </source>
</evidence>
<gene>
    <name evidence="6" type="ORF">IMG5_190560</name>
</gene>
<dbReference type="InterPro" id="IPR027417">
    <property type="entry name" value="P-loop_NTPase"/>
</dbReference>
<dbReference type="PANTHER" id="PTHR47968">
    <property type="entry name" value="CENTROMERE PROTEIN E"/>
    <property type="match status" value="1"/>
</dbReference>
<dbReference type="AlphaFoldDB" id="G0R489"/>
<keyword evidence="7" id="KW-1185">Reference proteome</keyword>
<dbReference type="PRINTS" id="PR00380">
    <property type="entry name" value="KINESINHEAVY"/>
</dbReference>
<comment type="similarity">
    <text evidence="3">Belongs to the TRAFAC class myosin-kinesin ATPase superfamily. Kinesin family.</text>
</comment>
<dbReference type="GO" id="GO:0005524">
    <property type="term" value="F:ATP binding"/>
    <property type="evidence" value="ECO:0007669"/>
    <property type="project" value="InterPro"/>
</dbReference>
<accession>G0R489</accession>
<dbReference type="PROSITE" id="PS50067">
    <property type="entry name" value="KINESIN_MOTOR_2"/>
    <property type="match status" value="1"/>
</dbReference>
<name>G0R489_ICHMU</name>
<evidence type="ECO:0000256" key="4">
    <source>
        <dbReference type="SAM" id="Coils"/>
    </source>
</evidence>
<reference evidence="6 7" key="1">
    <citation type="submission" date="2011-07" db="EMBL/GenBank/DDBJ databases">
        <authorList>
            <person name="Coyne R."/>
            <person name="Brami D."/>
            <person name="Johnson J."/>
            <person name="Hostetler J."/>
            <person name="Hannick L."/>
            <person name="Clark T."/>
            <person name="Cassidy-Hanley D."/>
            <person name="Inman J."/>
        </authorList>
    </citation>
    <scope>NUCLEOTIDE SEQUENCE [LARGE SCALE GENOMIC DNA]</scope>
    <source>
        <strain evidence="6 7">G5</strain>
    </source>
</reference>
<keyword evidence="1 4" id="KW-0175">Coiled coil</keyword>
<dbReference type="SUPFAM" id="SSF52540">
    <property type="entry name" value="P-loop containing nucleoside triphosphate hydrolases"/>
    <property type="match status" value="1"/>
</dbReference>
<dbReference type="STRING" id="857967.G0R489"/>
<dbReference type="SMART" id="SM00129">
    <property type="entry name" value="KISc"/>
    <property type="match status" value="1"/>
</dbReference>
<evidence type="ECO:0000313" key="7">
    <source>
        <dbReference type="Proteomes" id="UP000008983"/>
    </source>
</evidence>
<protein>
    <submittedName>
        <fullName evidence="6">Kinesin heavy chain, putative</fullName>
        <ecNumber evidence="6">6.1.1.11</ecNumber>
    </submittedName>
</protein>
<dbReference type="Pfam" id="PF00225">
    <property type="entry name" value="Kinesin"/>
    <property type="match status" value="1"/>
</dbReference>
<evidence type="ECO:0000256" key="1">
    <source>
        <dbReference type="ARBA" id="ARBA00023054"/>
    </source>
</evidence>
<dbReference type="InterPro" id="IPR036961">
    <property type="entry name" value="Kinesin_motor_dom_sf"/>
</dbReference>
<dbReference type="RefSeq" id="XP_004025152.1">
    <property type="nucleotide sequence ID" value="XM_004025103.1"/>
</dbReference>
<dbReference type="InterPro" id="IPR027640">
    <property type="entry name" value="Kinesin-like_fam"/>
</dbReference>
<feature type="coiled-coil region" evidence="4">
    <location>
        <begin position="297"/>
        <end position="352"/>
    </location>
</feature>
<keyword evidence="6" id="KW-0436">Ligase</keyword>
<dbReference type="EC" id="6.1.1.11" evidence="6"/>
<dbReference type="FunFam" id="3.40.850.10:FF:000170">
    <property type="entry name" value="Kinesin-like protein"/>
    <property type="match status" value="1"/>
</dbReference>
<dbReference type="eggNOG" id="KOG0240">
    <property type="taxonomic scope" value="Eukaryota"/>
</dbReference>
<feature type="domain" description="Kinesin motor" evidence="5">
    <location>
        <begin position="1"/>
        <end position="283"/>
    </location>
</feature>
<feature type="non-terminal residue" evidence="6">
    <location>
        <position position="1"/>
    </location>
</feature>
<organism evidence="6 7">
    <name type="scientific">Ichthyophthirius multifiliis</name>
    <name type="common">White spot disease agent</name>
    <name type="synonym">Ich</name>
    <dbReference type="NCBI Taxonomy" id="5932"/>
    <lineage>
        <taxon>Eukaryota</taxon>
        <taxon>Sar</taxon>
        <taxon>Alveolata</taxon>
        <taxon>Ciliophora</taxon>
        <taxon>Intramacronucleata</taxon>
        <taxon>Oligohymenophorea</taxon>
        <taxon>Hymenostomatida</taxon>
        <taxon>Ophryoglenina</taxon>
        <taxon>Ichthyophthirius</taxon>
    </lineage>
</organism>
<dbReference type="GO" id="GO:0004828">
    <property type="term" value="F:serine-tRNA ligase activity"/>
    <property type="evidence" value="ECO:0007669"/>
    <property type="project" value="UniProtKB-EC"/>
</dbReference>
<dbReference type="GO" id="GO:0003777">
    <property type="term" value="F:microtubule motor activity"/>
    <property type="evidence" value="ECO:0007669"/>
    <property type="project" value="InterPro"/>
</dbReference>
<dbReference type="PANTHER" id="PTHR47968:SF75">
    <property type="entry name" value="CENTROMERE-ASSOCIATED PROTEIN E"/>
    <property type="match status" value="1"/>
</dbReference>